<feature type="binding site" evidence="25">
    <location>
        <position position="900"/>
    </location>
    <ligand>
        <name>ATP</name>
        <dbReference type="ChEBI" id="CHEBI:30616"/>
    </ligand>
</feature>
<keyword evidence="14" id="KW-0418">Kinase</keyword>
<evidence type="ECO:0000259" key="27">
    <source>
        <dbReference type="PROSITE" id="PS50011"/>
    </source>
</evidence>
<dbReference type="InterPro" id="IPR001245">
    <property type="entry name" value="Ser-Thr/Tyr_kinase_cat_dom"/>
</dbReference>
<organism evidence="28 29">
    <name type="scientific">Triticum turgidum subsp. durum</name>
    <name type="common">Durum wheat</name>
    <name type="synonym">Triticum durum</name>
    <dbReference type="NCBI Taxonomy" id="4567"/>
    <lineage>
        <taxon>Eukaryota</taxon>
        <taxon>Viridiplantae</taxon>
        <taxon>Streptophyta</taxon>
        <taxon>Embryophyta</taxon>
        <taxon>Tracheophyta</taxon>
        <taxon>Spermatophyta</taxon>
        <taxon>Magnoliopsida</taxon>
        <taxon>Liliopsida</taxon>
        <taxon>Poales</taxon>
        <taxon>Poaceae</taxon>
        <taxon>BOP clade</taxon>
        <taxon>Pooideae</taxon>
        <taxon>Triticodae</taxon>
        <taxon>Triticeae</taxon>
        <taxon>Triticinae</taxon>
        <taxon>Triticum</taxon>
    </lineage>
</organism>
<evidence type="ECO:0000256" key="7">
    <source>
        <dbReference type="ARBA" id="ARBA00022553"/>
    </source>
</evidence>
<dbReference type="PROSITE" id="PS50011">
    <property type="entry name" value="PROTEIN_KINASE_DOM"/>
    <property type="match status" value="1"/>
</dbReference>
<dbReference type="Gramene" id="TRITD7Bv1G147500.1">
    <property type="protein sequence ID" value="TRITD7Bv1G147500.1"/>
    <property type="gene ID" value="TRITD7Bv1G147500"/>
</dbReference>
<feature type="transmembrane region" description="Helical" evidence="26">
    <location>
        <begin position="817"/>
        <end position="839"/>
    </location>
</feature>
<dbReference type="InterPro" id="IPR017441">
    <property type="entry name" value="Protein_kinase_ATP_BS"/>
</dbReference>
<dbReference type="SUPFAM" id="SSF56112">
    <property type="entry name" value="Protein kinase-like (PK-like)"/>
    <property type="match status" value="1"/>
</dbReference>
<keyword evidence="9" id="KW-0808">Transferase</keyword>
<keyword evidence="19" id="KW-0325">Glycoprotein</keyword>
<evidence type="ECO:0000256" key="24">
    <source>
        <dbReference type="ARBA" id="ARBA00072040"/>
    </source>
</evidence>
<dbReference type="InterPro" id="IPR011009">
    <property type="entry name" value="Kinase-like_dom_sf"/>
</dbReference>
<keyword evidence="6" id="KW-0723">Serine/threonine-protein kinase</keyword>
<name>A0A9R1A4U0_TRITD</name>
<dbReference type="FunFam" id="3.80.10.10:FF:000383">
    <property type="entry name" value="Leucine-rich repeat receptor protein kinase EMS1"/>
    <property type="match status" value="1"/>
</dbReference>
<comment type="subcellular location">
    <subcellularLocation>
        <location evidence="1">Cell membrane</location>
        <topology evidence="1">Single-pass type I membrane protein</topology>
    </subcellularLocation>
    <subcellularLocation>
        <location evidence="2">Endoplasmic reticulum membrane</location>
        <topology evidence="2">Single-pass membrane protein</topology>
    </subcellularLocation>
</comment>
<keyword evidence="15 25" id="KW-0067">ATP-binding</keyword>
<evidence type="ECO:0000256" key="25">
    <source>
        <dbReference type="PROSITE-ProRule" id="PRU10141"/>
    </source>
</evidence>
<evidence type="ECO:0000256" key="18">
    <source>
        <dbReference type="ARBA" id="ARBA00023170"/>
    </source>
</evidence>
<dbReference type="GO" id="GO:0005524">
    <property type="term" value="F:ATP binding"/>
    <property type="evidence" value="ECO:0007669"/>
    <property type="project" value="UniProtKB-UniRule"/>
</dbReference>
<dbReference type="InterPro" id="IPR050647">
    <property type="entry name" value="Plant_LRR-RLKs"/>
</dbReference>
<evidence type="ECO:0000256" key="3">
    <source>
        <dbReference type="ARBA" id="ARBA00008684"/>
    </source>
</evidence>
<dbReference type="FunFam" id="3.80.10.10:FF:000275">
    <property type="entry name" value="Leucine-rich repeat receptor-like protein kinase"/>
    <property type="match status" value="1"/>
</dbReference>
<evidence type="ECO:0000256" key="5">
    <source>
        <dbReference type="ARBA" id="ARBA00022475"/>
    </source>
</evidence>
<evidence type="ECO:0000256" key="4">
    <source>
        <dbReference type="ARBA" id="ARBA00012513"/>
    </source>
</evidence>
<dbReference type="Proteomes" id="UP000324705">
    <property type="component" value="Chromosome 7B"/>
</dbReference>
<keyword evidence="10 26" id="KW-0812">Transmembrane</keyword>
<dbReference type="EMBL" id="LT934124">
    <property type="protein sequence ID" value="VAI89584.1"/>
    <property type="molecule type" value="Genomic_DNA"/>
</dbReference>
<dbReference type="FunFam" id="1.10.510.10:FF:000358">
    <property type="entry name" value="Putative leucine-rich repeat receptor-like serine/threonine-protein kinase"/>
    <property type="match status" value="1"/>
</dbReference>
<evidence type="ECO:0000256" key="8">
    <source>
        <dbReference type="ARBA" id="ARBA00022614"/>
    </source>
</evidence>
<dbReference type="InterPro" id="IPR000719">
    <property type="entry name" value="Prot_kinase_dom"/>
</dbReference>
<feature type="domain" description="Protein kinase" evidence="27">
    <location>
        <begin position="871"/>
        <end position="1182"/>
    </location>
</feature>
<dbReference type="Gene3D" id="1.10.510.10">
    <property type="entry name" value="Transferase(Phosphotransferase) domain 1"/>
    <property type="match status" value="1"/>
</dbReference>
<keyword evidence="17 26" id="KW-0472">Membrane</keyword>
<dbReference type="Pfam" id="PF00560">
    <property type="entry name" value="LRR_1"/>
    <property type="match status" value="10"/>
</dbReference>
<evidence type="ECO:0000256" key="17">
    <source>
        <dbReference type="ARBA" id="ARBA00023136"/>
    </source>
</evidence>
<dbReference type="PROSITE" id="PS00107">
    <property type="entry name" value="PROTEIN_KINASE_ATP"/>
    <property type="match status" value="1"/>
</dbReference>
<dbReference type="Pfam" id="PF13855">
    <property type="entry name" value="LRR_8"/>
    <property type="match status" value="1"/>
</dbReference>
<dbReference type="SUPFAM" id="SSF52058">
    <property type="entry name" value="L domain-like"/>
    <property type="match status" value="2"/>
</dbReference>
<dbReference type="Pfam" id="PF08263">
    <property type="entry name" value="LRRNT_2"/>
    <property type="match status" value="1"/>
</dbReference>
<dbReference type="AlphaFoldDB" id="A0A9R1A4U0"/>
<evidence type="ECO:0000256" key="12">
    <source>
        <dbReference type="ARBA" id="ARBA00022737"/>
    </source>
</evidence>
<keyword evidence="11" id="KW-0732">Signal</keyword>
<dbReference type="FunFam" id="3.80.10.10:FF:001158">
    <property type="entry name" value="Leucine-rich repeat protein kinase family protein"/>
    <property type="match status" value="1"/>
</dbReference>
<accession>A0A9R1A4U0</accession>
<dbReference type="GO" id="GO:0033612">
    <property type="term" value="F:receptor serine/threonine kinase binding"/>
    <property type="evidence" value="ECO:0007669"/>
    <property type="project" value="TreeGrafter"/>
</dbReference>
<evidence type="ECO:0000256" key="10">
    <source>
        <dbReference type="ARBA" id="ARBA00022692"/>
    </source>
</evidence>
<sequence length="1187" mass="128309">MRGAEKAGFQASPFINIDVLTATAETCRRAQLGSNIHNRGSTQMAPVPVGTLSSSLFTVTVLLTFLMYFAPASSLDGTTLGDKSGKDFQTLLCLKNHLSNNTQALVSWNDTLHYCSWPGVTCGKKHTSRVTALDLESLGLNGQIPPCIGNLTFLARIYLQDNLLNGAIPPEVGQLHHLVELSLPHNNLAGAIPNSFSTCSSLQIIDLGSNSLQGEIPLGLTNCSNLTDILLHSNMLHGSIPDGIGMLPKLLNLYVPGNKLTGSIPYSLGSSSSLYYVVLAKNSLTGGIPPLLVNSSSLGWLDLGSNDLDGEVPPSLFNSTSLEIIILEGNNFSGSIPPFSPISPLRTLSLSFNNLKGKIPSSIGNSTSLLELLLAGNNLQGSIPWSLSKISNLQKLDLSYNNFTGAVPSSLYNISTLTDLSMGINSLTGEIPENIGHILPRIRRFIVQGNRFGGRIPTSMAKAKNLQKINLRDNAFHGIVPYFGSLPDLTVLNLGKNQLEAGDWTFLHSLTTCAKLVRLHLDANNLQGELPKSIGNLPKSLESLLLTANKISGTIPHEIGNLSSLRLLYMEHNLLTGTLPDSLGNLSNLFVLSLSGNKISGQIPLSIHNLGQLSELYLQQNNLSGPIPVALAECNRLQTLNLSCNSFDGTIPKELFSISTLAEGLDLSHNKLSGHIPVEIGGLINLSPLDISNNLLTGEIPSTLGECLHLESLHLEGNLLDGRIPQSFAALKGISDMDLSRNNLSGQVPDIFEAFSSMSLLNLSFNNLEGPMPSGGIFQNASKVFVQGNKELCAVSPLLRLPLCHTAASQQRHRFHILKIIGLSALALVVLSCFGVIFLKKRKKVKQEDHPSFEELKKFTYADLVKATNGFSLANLVGSGKYGSVYKGRIESGEHAVAIKVFKLDQPGATKSFVAECQALRNTRHRNLVRVITVCSTSDLTGQEFKALLLEYMVNGNLESWLHPTLHEHHLKRPLSLSSRIAIAVDIAAALDYLHNHCVPPMTHCDLKPSNVLLDDVMGACVGDFGLTKFVHSYTSSRIDGSTSLVGPRGSVGYIAPEYGFGSKISTEGDIYSFGVVILEMLTGKRPTDEMFKDGLSLYNFVEKSFPEKIGEILDPRIIPYYADQDEEAGRAVDQENHHQMAGMSCIIKLVKIGLMCAAETPKYRPSIQDVYIEVTAIKEAFSALQG</sequence>
<keyword evidence="5" id="KW-1003">Cell membrane</keyword>
<dbReference type="SMART" id="SM00369">
    <property type="entry name" value="LRR_TYP"/>
    <property type="match status" value="9"/>
</dbReference>
<dbReference type="InterPro" id="IPR032675">
    <property type="entry name" value="LRR_dom_sf"/>
</dbReference>
<keyword evidence="7" id="KW-0597">Phosphoprotein</keyword>
<dbReference type="InterPro" id="IPR013210">
    <property type="entry name" value="LRR_N_plant-typ"/>
</dbReference>
<dbReference type="PANTHER" id="PTHR48056:SF83">
    <property type="entry name" value="LRR RECEPTOR-LIKE SERINE_THREONINE-PROTEIN KINASE FLS2"/>
    <property type="match status" value="1"/>
</dbReference>
<dbReference type="InterPro" id="IPR001611">
    <property type="entry name" value="Leu-rich_rpt"/>
</dbReference>
<dbReference type="EC" id="2.7.11.1" evidence="4"/>
<evidence type="ECO:0000256" key="15">
    <source>
        <dbReference type="ARBA" id="ARBA00022840"/>
    </source>
</evidence>
<evidence type="ECO:0000256" key="1">
    <source>
        <dbReference type="ARBA" id="ARBA00004251"/>
    </source>
</evidence>
<protein>
    <recommendedName>
        <fullName evidence="24">Receptor kinase-like protein Xa21</fullName>
        <ecNumber evidence="4">2.7.11.1</ecNumber>
    </recommendedName>
</protein>
<evidence type="ECO:0000256" key="26">
    <source>
        <dbReference type="SAM" id="Phobius"/>
    </source>
</evidence>
<feature type="transmembrane region" description="Helical" evidence="26">
    <location>
        <begin position="49"/>
        <end position="70"/>
    </location>
</feature>
<gene>
    <name evidence="28" type="ORF">TRITD_7Bv1G147500</name>
</gene>
<dbReference type="Pfam" id="PF07714">
    <property type="entry name" value="PK_Tyr_Ser-Thr"/>
    <property type="match status" value="1"/>
</dbReference>
<dbReference type="GO" id="GO:0005886">
    <property type="term" value="C:plasma membrane"/>
    <property type="evidence" value="ECO:0007669"/>
    <property type="project" value="UniProtKB-SubCell"/>
</dbReference>
<keyword evidence="8" id="KW-0433">Leucine-rich repeat</keyword>
<keyword evidence="16 26" id="KW-1133">Transmembrane helix</keyword>
<evidence type="ECO:0000313" key="29">
    <source>
        <dbReference type="Proteomes" id="UP000324705"/>
    </source>
</evidence>
<dbReference type="InterPro" id="IPR008271">
    <property type="entry name" value="Ser/Thr_kinase_AS"/>
</dbReference>
<evidence type="ECO:0000313" key="28">
    <source>
        <dbReference type="EMBL" id="VAI89584.1"/>
    </source>
</evidence>
<evidence type="ECO:0000256" key="22">
    <source>
        <dbReference type="ARBA" id="ARBA00054320"/>
    </source>
</evidence>
<evidence type="ECO:0000256" key="20">
    <source>
        <dbReference type="ARBA" id="ARBA00047899"/>
    </source>
</evidence>
<keyword evidence="13 25" id="KW-0547">Nucleotide-binding</keyword>
<proteinExistence type="inferred from homology"/>
<comment type="function">
    <text evidence="22">Receptor kinase that detects X.oryzae pv. oryzae protein Ax21 to promote innate immunity. Following X.oryzae pv. oryzae protein Ax21 detection, undergoes cleavage, releasing the processed protein kinase Xa21 chain.</text>
</comment>
<evidence type="ECO:0000256" key="2">
    <source>
        <dbReference type="ARBA" id="ARBA00004389"/>
    </source>
</evidence>
<evidence type="ECO:0000256" key="23">
    <source>
        <dbReference type="ARBA" id="ARBA00056628"/>
    </source>
</evidence>
<dbReference type="PANTHER" id="PTHR48056">
    <property type="entry name" value="LRR RECEPTOR-LIKE SERINE/THREONINE-PROTEIN KINASE-RELATED"/>
    <property type="match status" value="1"/>
</dbReference>
<dbReference type="OMA" id="NDRAANC"/>
<dbReference type="FunFam" id="3.80.10.10:FF:000288">
    <property type="entry name" value="LRR receptor-like serine/threonine-protein kinase EFR"/>
    <property type="match status" value="1"/>
</dbReference>
<dbReference type="PROSITE" id="PS00108">
    <property type="entry name" value="PROTEIN_KINASE_ST"/>
    <property type="match status" value="1"/>
</dbReference>
<reference evidence="28 29" key="1">
    <citation type="submission" date="2017-09" db="EMBL/GenBank/DDBJ databases">
        <authorList>
            <consortium name="International Durum Wheat Genome Sequencing Consortium (IDWGSC)"/>
            <person name="Milanesi L."/>
        </authorList>
    </citation>
    <scope>NUCLEOTIDE SEQUENCE [LARGE SCALE GENOMIC DNA]</scope>
    <source>
        <strain evidence="29">cv. Svevo</strain>
    </source>
</reference>
<evidence type="ECO:0000256" key="6">
    <source>
        <dbReference type="ARBA" id="ARBA00022527"/>
    </source>
</evidence>
<dbReference type="Gene3D" id="3.80.10.10">
    <property type="entry name" value="Ribonuclease Inhibitor"/>
    <property type="match status" value="3"/>
</dbReference>
<keyword evidence="12" id="KW-0677">Repeat</keyword>
<evidence type="ECO:0000256" key="19">
    <source>
        <dbReference type="ARBA" id="ARBA00023180"/>
    </source>
</evidence>
<evidence type="ECO:0000256" key="16">
    <source>
        <dbReference type="ARBA" id="ARBA00022989"/>
    </source>
</evidence>
<dbReference type="SUPFAM" id="SSF52047">
    <property type="entry name" value="RNI-like"/>
    <property type="match status" value="1"/>
</dbReference>
<comment type="similarity">
    <text evidence="3">Belongs to the protein kinase superfamily. Ser/Thr protein kinase family.</text>
</comment>
<dbReference type="SMART" id="SM00220">
    <property type="entry name" value="S_TKc"/>
    <property type="match status" value="1"/>
</dbReference>
<evidence type="ECO:0000256" key="11">
    <source>
        <dbReference type="ARBA" id="ARBA00022729"/>
    </source>
</evidence>
<dbReference type="GO" id="GO:0004674">
    <property type="term" value="F:protein serine/threonine kinase activity"/>
    <property type="evidence" value="ECO:0007669"/>
    <property type="project" value="UniProtKB-KW"/>
</dbReference>
<keyword evidence="18" id="KW-0675">Receptor</keyword>
<dbReference type="GO" id="GO:0005789">
    <property type="term" value="C:endoplasmic reticulum membrane"/>
    <property type="evidence" value="ECO:0007669"/>
    <property type="project" value="UniProtKB-SubCell"/>
</dbReference>
<evidence type="ECO:0000256" key="13">
    <source>
        <dbReference type="ARBA" id="ARBA00022741"/>
    </source>
</evidence>
<dbReference type="FunFam" id="3.30.200.20:FF:000432">
    <property type="entry name" value="LRR receptor-like serine/threonine-protein kinase EFR"/>
    <property type="match status" value="1"/>
</dbReference>
<dbReference type="InterPro" id="IPR003591">
    <property type="entry name" value="Leu-rich_rpt_typical-subtyp"/>
</dbReference>
<evidence type="ECO:0000256" key="14">
    <source>
        <dbReference type="ARBA" id="ARBA00022777"/>
    </source>
</evidence>
<dbReference type="Gene3D" id="3.30.200.20">
    <property type="entry name" value="Phosphorylase Kinase, domain 1"/>
    <property type="match status" value="1"/>
</dbReference>
<keyword evidence="29" id="KW-1185">Reference proteome</keyword>
<evidence type="ECO:0000256" key="9">
    <source>
        <dbReference type="ARBA" id="ARBA00022679"/>
    </source>
</evidence>
<evidence type="ECO:0000256" key="21">
    <source>
        <dbReference type="ARBA" id="ARBA00048679"/>
    </source>
</evidence>
<comment type="function">
    <text evidence="23">The processed protein kinase Xa21 chain released by protein cleavage after X.oryzae pv. oryzae protein Ax21 detection translocates into the nucleus where it can bind and regulate WRKY62, a transcription factor. Confers resistance to the bacterial pathogen X.oryzae pv. oryzae (Xoo).</text>
</comment>
<comment type="catalytic activity">
    <reaction evidence="21">
        <text>L-seryl-[protein] + ATP = O-phospho-L-seryl-[protein] + ADP + H(+)</text>
        <dbReference type="Rhea" id="RHEA:17989"/>
        <dbReference type="Rhea" id="RHEA-COMP:9863"/>
        <dbReference type="Rhea" id="RHEA-COMP:11604"/>
        <dbReference type="ChEBI" id="CHEBI:15378"/>
        <dbReference type="ChEBI" id="CHEBI:29999"/>
        <dbReference type="ChEBI" id="CHEBI:30616"/>
        <dbReference type="ChEBI" id="CHEBI:83421"/>
        <dbReference type="ChEBI" id="CHEBI:456216"/>
        <dbReference type="EC" id="2.7.11.1"/>
    </reaction>
</comment>
<comment type="catalytic activity">
    <reaction evidence="20">
        <text>L-threonyl-[protein] + ATP = O-phospho-L-threonyl-[protein] + ADP + H(+)</text>
        <dbReference type="Rhea" id="RHEA:46608"/>
        <dbReference type="Rhea" id="RHEA-COMP:11060"/>
        <dbReference type="Rhea" id="RHEA-COMP:11605"/>
        <dbReference type="ChEBI" id="CHEBI:15378"/>
        <dbReference type="ChEBI" id="CHEBI:30013"/>
        <dbReference type="ChEBI" id="CHEBI:30616"/>
        <dbReference type="ChEBI" id="CHEBI:61977"/>
        <dbReference type="ChEBI" id="CHEBI:456216"/>
        <dbReference type="EC" id="2.7.11.1"/>
    </reaction>
</comment>